<dbReference type="GO" id="GO:0000209">
    <property type="term" value="P:protein polyubiquitination"/>
    <property type="evidence" value="ECO:0007669"/>
    <property type="project" value="TreeGrafter"/>
</dbReference>
<evidence type="ECO:0000259" key="1">
    <source>
        <dbReference type="SMART" id="SM01204"/>
    </source>
</evidence>
<protein>
    <recommendedName>
        <fullName evidence="1">FIST C-domain domain-containing protein</fullName>
    </recommendedName>
</protein>
<feature type="domain" description="FIST C-domain" evidence="1">
    <location>
        <begin position="230"/>
        <end position="351"/>
    </location>
</feature>
<dbReference type="InterPro" id="IPR036047">
    <property type="entry name" value="F-box-like_dom_sf"/>
</dbReference>
<reference evidence="2" key="1">
    <citation type="submission" date="2023-07" db="EMBL/GenBank/DDBJ databases">
        <title>Chromosome-level genome assembly of Artemia franciscana.</title>
        <authorList>
            <person name="Jo E."/>
        </authorList>
    </citation>
    <scope>NUCLEOTIDE SEQUENCE</scope>
    <source>
        <tissue evidence="2">Whole body</tissue>
    </source>
</reference>
<comment type="caution">
    <text evidence="2">The sequence shown here is derived from an EMBL/GenBank/DDBJ whole genome shotgun (WGS) entry which is preliminary data.</text>
</comment>
<accession>A0AA88I2F0</accession>
<dbReference type="GO" id="GO:0032436">
    <property type="term" value="P:positive regulation of proteasomal ubiquitin-dependent protein catabolic process"/>
    <property type="evidence" value="ECO:0007669"/>
    <property type="project" value="TreeGrafter"/>
</dbReference>
<dbReference type="AlphaFoldDB" id="A0AA88I2F0"/>
<gene>
    <name evidence="2" type="ORF">QYM36_004205</name>
</gene>
<dbReference type="SUPFAM" id="SSF81383">
    <property type="entry name" value="F-box domain"/>
    <property type="match status" value="1"/>
</dbReference>
<proteinExistence type="predicted"/>
<dbReference type="SMART" id="SM01204">
    <property type="entry name" value="FIST_C"/>
    <property type="match status" value="1"/>
</dbReference>
<organism evidence="2 3">
    <name type="scientific">Artemia franciscana</name>
    <name type="common">Brine shrimp</name>
    <name type="synonym">Artemia sanfranciscana</name>
    <dbReference type="NCBI Taxonomy" id="6661"/>
    <lineage>
        <taxon>Eukaryota</taxon>
        <taxon>Metazoa</taxon>
        <taxon>Ecdysozoa</taxon>
        <taxon>Arthropoda</taxon>
        <taxon>Crustacea</taxon>
        <taxon>Branchiopoda</taxon>
        <taxon>Anostraca</taxon>
        <taxon>Artemiidae</taxon>
        <taxon>Artemia</taxon>
    </lineage>
</organism>
<dbReference type="PANTHER" id="PTHR14939">
    <property type="entry name" value="F-BOX ONLY PROTEIN 22"/>
    <property type="match status" value="1"/>
</dbReference>
<dbReference type="PANTHER" id="PTHR14939:SF5">
    <property type="entry name" value="F-BOX ONLY PROTEIN 22"/>
    <property type="match status" value="1"/>
</dbReference>
<sequence>MMSNPDAGNFESSILASEYGVAKSVLSNLACKDLMKSSLVCQLWRDVAKYLFMKRSCIHWDFHFELKRKYAAIEIGNFLDNFSCNIVSRPKLCVCITNARDIVGKTKEETLRTTKKDTKWTAISTSLPCSDFLILSAPGMIGTSVDGKIHELEDKAGFTILSFPDIPNVAMSSFTLNRTQINNGIKLMNSRGDLLNLVGLDQNLGLPQNSKPKALLLFSTSQLYSFVGTFAEKFSSTFEETVAIGGGFVDLSLTLPGPMFGPVTGIVFSGDGVEAASVVITSQEHGGVEEKMKELKAVGLSEDKSICFMFACVGRGYHMFGRENFESQMFKIYFPQTPLFGFFGHGEIGTDCIPKVSDSNEKRLKISREFVHGYCTILVFLSFKK</sequence>
<dbReference type="EMBL" id="JAVRJZ010000007">
    <property type="protein sequence ID" value="KAK2720244.1"/>
    <property type="molecule type" value="Genomic_DNA"/>
</dbReference>
<evidence type="ECO:0000313" key="2">
    <source>
        <dbReference type="EMBL" id="KAK2720244.1"/>
    </source>
</evidence>
<keyword evidence="3" id="KW-1185">Reference proteome</keyword>
<dbReference type="InterPro" id="IPR019494">
    <property type="entry name" value="FIST_C"/>
</dbReference>
<dbReference type="Proteomes" id="UP001187531">
    <property type="component" value="Unassembled WGS sequence"/>
</dbReference>
<dbReference type="Pfam" id="PF10442">
    <property type="entry name" value="FIST_C"/>
    <property type="match status" value="1"/>
</dbReference>
<name>A0AA88I2F0_ARTSF</name>
<evidence type="ECO:0000313" key="3">
    <source>
        <dbReference type="Proteomes" id="UP001187531"/>
    </source>
</evidence>